<accession>A0A0J8BEB4</accession>
<dbReference type="Gramene" id="KMS99694">
    <property type="protein sequence ID" value="KMS99694"/>
    <property type="gene ID" value="BVRB_1g021590"/>
</dbReference>
<gene>
    <name evidence="2" type="ORF">BVRB_1g021590</name>
</gene>
<reference evidence="2 3" key="1">
    <citation type="journal article" date="2014" name="Nature">
        <title>The genome of the recently domesticated crop plant sugar beet (Beta vulgaris).</title>
        <authorList>
            <person name="Dohm J.C."/>
            <person name="Minoche A.E."/>
            <person name="Holtgrawe D."/>
            <person name="Capella-Gutierrez S."/>
            <person name="Zakrzewski F."/>
            <person name="Tafer H."/>
            <person name="Rupp O."/>
            <person name="Sorensen T.R."/>
            <person name="Stracke R."/>
            <person name="Reinhardt R."/>
            <person name="Goesmann A."/>
            <person name="Kraft T."/>
            <person name="Schulz B."/>
            <person name="Stadler P.F."/>
            <person name="Schmidt T."/>
            <person name="Gabaldon T."/>
            <person name="Lehrach H."/>
            <person name="Weisshaar B."/>
            <person name="Himmelbauer H."/>
        </authorList>
    </citation>
    <scope>NUCLEOTIDE SEQUENCE [LARGE SCALE GENOMIC DNA]</scope>
    <source>
        <tissue evidence="2">Taproot</tissue>
    </source>
</reference>
<keyword evidence="3" id="KW-1185">Reference proteome</keyword>
<name>A0A0J8BEB4_BETVV</name>
<organism evidence="2 3">
    <name type="scientific">Beta vulgaris subsp. vulgaris</name>
    <name type="common">Beet</name>
    <dbReference type="NCBI Taxonomy" id="3555"/>
    <lineage>
        <taxon>Eukaryota</taxon>
        <taxon>Viridiplantae</taxon>
        <taxon>Streptophyta</taxon>
        <taxon>Embryophyta</taxon>
        <taxon>Tracheophyta</taxon>
        <taxon>Spermatophyta</taxon>
        <taxon>Magnoliopsida</taxon>
        <taxon>eudicotyledons</taxon>
        <taxon>Gunneridae</taxon>
        <taxon>Pentapetalae</taxon>
        <taxon>Caryophyllales</taxon>
        <taxon>Chenopodiaceae</taxon>
        <taxon>Betoideae</taxon>
        <taxon>Beta</taxon>
    </lineage>
</organism>
<protein>
    <submittedName>
        <fullName evidence="2">Uncharacterized protein</fullName>
    </submittedName>
</protein>
<feature type="compositionally biased region" description="Basic and acidic residues" evidence="1">
    <location>
        <begin position="1"/>
        <end position="28"/>
    </location>
</feature>
<evidence type="ECO:0000256" key="1">
    <source>
        <dbReference type="SAM" id="MobiDB-lite"/>
    </source>
</evidence>
<dbReference type="Proteomes" id="UP000035740">
    <property type="component" value="Unassembled WGS sequence"/>
</dbReference>
<sequence length="43" mass="5063">MAKSSFKQEHDLEKKEKKTCRGCEDQKKIPRQNTGHCGEDREK</sequence>
<evidence type="ECO:0000313" key="2">
    <source>
        <dbReference type="EMBL" id="KMS99694.1"/>
    </source>
</evidence>
<feature type="region of interest" description="Disordered" evidence="1">
    <location>
        <begin position="1"/>
        <end position="43"/>
    </location>
</feature>
<proteinExistence type="predicted"/>
<dbReference type="AlphaFoldDB" id="A0A0J8BEB4"/>
<evidence type="ECO:0000313" key="3">
    <source>
        <dbReference type="Proteomes" id="UP000035740"/>
    </source>
</evidence>
<dbReference type="EMBL" id="KQ090204">
    <property type="protein sequence ID" value="KMS99694.1"/>
    <property type="molecule type" value="Genomic_DNA"/>
</dbReference>